<dbReference type="GeneID" id="19948270"/>
<organism evidence="2 3">
    <name type="scientific">Saprolegnia diclina (strain VS20)</name>
    <dbReference type="NCBI Taxonomy" id="1156394"/>
    <lineage>
        <taxon>Eukaryota</taxon>
        <taxon>Sar</taxon>
        <taxon>Stramenopiles</taxon>
        <taxon>Oomycota</taxon>
        <taxon>Saprolegniomycetes</taxon>
        <taxon>Saprolegniales</taxon>
        <taxon>Saprolegniaceae</taxon>
        <taxon>Saprolegnia</taxon>
    </lineage>
</organism>
<keyword evidence="1" id="KW-0472">Membrane</keyword>
<dbReference type="Proteomes" id="UP000030762">
    <property type="component" value="Unassembled WGS sequence"/>
</dbReference>
<name>T0Q9Y4_SAPDV</name>
<accession>T0Q9Y4</accession>
<evidence type="ECO:0000313" key="2">
    <source>
        <dbReference type="EMBL" id="EQC34729.1"/>
    </source>
</evidence>
<evidence type="ECO:0000256" key="1">
    <source>
        <dbReference type="SAM" id="Phobius"/>
    </source>
</evidence>
<reference evidence="2 3" key="1">
    <citation type="submission" date="2012-04" db="EMBL/GenBank/DDBJ databases">
        <title>The Genome Sequence of Saprolegnia declina VS20.</title>
        <authorList>
            <consortium name="The Broad Institute Genome Sequencing Platform"/>
            <person name="Russ C."/>
            <person name="Nusbaum C."/>
            <person name="Tyler B."/>
            <person name="van West P."/>
            <person name="Dieguez-Uribeondo J."/>
            <person name="de Bruijn I."/>
            <person name="Tripathy S."/>
            <person name="Jiang R."/>
            <person name="Young S.K."/>
            <person name="Zeng Q."/>
            <person name="Gargeya S."/>
            <person name="Fitzgerald M."/>
            <person name="Haas B."/>
            <person name="Abouelleil A."/>
            <person name="Alvarado L."/>
            <person name="Arachchi H.M."/>
            <person name="Berlin A."/>
            <person name="Chapman S.B."/>
            <person name="Goldberg J."/>
            <person name="Griggs A."/>
            <person name="Gujja S."/>
            <person name="Hansen M."/>
            <person name="Howarth C."/>
            <person name="Imamovic A."/>
            <person name="Larimer J."/>
            <person name="McCowen C."/>
            <person name="Montmayeur A."/>
            <person name="Murphy C."/>
            <person name="Neiman D."/>
            <person name="Pearson M."/>
            <person name="Priest M."/>
            <person name="Roberts A."/>
            <person name="Saif S."/>
            <person name="Shea T."/>
            <person name="Sisk P."/>
            <person name="Sykes S."/>
            <person name="Wortman J."/>
            <person name="Nusbaum C."/>
            <person name="Birren B."/>
        </authorList>
    </citation>
    <scope>NUCLEOTIDE SEQUENCE [LARGE SCALE GENOMIC DNA]</scope>
    <source>
        <strain evidence="2 3">VS20</strain>
    </source>
</reference>
<dbReference type="VEuPathDB" id="FungiDB:SDRG_07543"/>
<keyword evidence="1" id="KW-1133">Transmembrane helix</keyword>
<evidence type="ECO:0000313" key="3">
    <source>
        <dbReference type="Proteomes" id="UP000030762"/>
    </source>
</evidence>
<protein>
    <submittedName>
        <fullName evidence="2">Uncharacterized protein</fullName>
    </submittedName>
</protein>
<feature type="transmembrane region" description="Helical" evidence="1">
    <location>
        <begin position="12"/>
        <end position="36"/>
    </location>
</feature>
<dbReference type="AlphaFoldDB" id="T0Q9Y4"/>
<gene>
    <name evidence="2" type="ORF">SDRG_07543</name>
</gene>
<proteinExistence type="predicted"/>
<dbReference type="PROSITE" id="PS51257">
    <property type="entry name" value="PROKAR_LIPOPROTEIN"/>
    <property type="match status" value="1"/>
</dbReference>
<sequence length="74" mass="8262">MQLGAKGRTTKLPLLVLVCSVVIACCYYVASAFAAFSDRWARQSHHQLKQAVHRRESIEDALPQPTASFLHVHT</sequence>
<keyword evidence="1" id="KW-0812">Transmembrane</keyword>
<dbReference type="EMBL" id="JH767153">
    <property type="protein sequence ID" value="EQC34729.1"/>
    <property type="molecule type" value="Genomic_DNA"/>
</dbReference>
<dbReference type="InParanoid" id="T0Q9Y4"/>
<keyword evidence="3" id="KW-1185">Reference proteome</keyword>
<dbReference type="RefSeq" id="XP_008611601.1">
    <property type="nucleotide sequence ID" value="XM_008613379.1"/>
</dbReference>